<feature type="compositionally biased region" description="Basic and acidic residues" evidence="3">
    <location>
        <begin position="140"/>
        <end position="149"/>
    </location>
</feature>
<dbReference type="AlphaFoldDB" id="A0A8K0LAG8"/>
<organism evidence="4 5">
    <name type="scientific">Elsinoe batatas</name>
    <dbReference type="NCBI Taxonomy" id="2601811"/>
    <lineage>
        <taxon>Eukaryota</taxon>
        <taxon>Fungi</taxon>
        <taxon>Dikarya</taxon>
        <taxon>Ascomycota</taxon>
        <taxon>Pezizomycotina</taxon>
        <taxon>Dothideomycetes</taxon>
        <taxon>Dothideomycetidae</taxon>
        <taxon>Myriangiales</taxon>
        <taxon>Elsinoaceae</taxon>
        <taxon>Elsinoe</taxon>
    </lineage>
</organism>
<evidence type="ECO:0000256" key="3">
    <source>
        <dbReference type="SAM" id="MobiDB-lite"/>
    </source>
</evidence>
<dbReference type="EMBL" id="JAESVG020000003">
    <property type="protein sequence ID" value="KAG8628673.1"/>
    <property type="molecule type" value="Genomic_DNA"/>
</dbReference>
<feature type="region of interest" description="Disordered" evidence="3">
    <location>
        <begin position="1"/>
        <end position="27"/>
    </location>
</feature>
<name>A0A8K0LAG8_9PEZI</name>
<evidence type="ECO:0000256" key="1">
    <source>
        <dbReference type="ARBA" id="ARBA00006524"/>
    </source>
</evidence>
<evidence type="ECO:0008006" key="6">
    <source>
        <dbReference type="Google" id="ProtNLM"/>
    </source>
</evidence>
<keyword evidence="2" id="KW-0698">rRNA processing</keyword>
<evidence type="ECO:0000313" key="4">
    <source>
        <dbReference type="EMBL" id="KAG8628673.1"/>
    </source>
</evidence>
<protein>
    <recommendedName>
        <fullName evidence="6">Pre-rRNA-processing protein TSR2</fullName>
    </recommendedName>
</protein>
<evidence type="ECO:0000256" key="2">
    <source>
        <dbReference type="ARBA" id="ARBA00022552"/>
    </source>
</evidence>
<comment type="similarity">
    <text evidence="1">Belongs to the TSR2 family.</text>
</comment>
<dbReference type="OrthoDB" id="263560at2759"/>
<gene>
    <name evidence="4" type="ORF">KVT40_002538</name>
</gene>
<keyword evidence="5" id="KW-1185">Reference proteome</keyword>
<dbReference type="Proteomes" id="UP000809789">
    <property type="component" value="Unassembled WGS sequence"/>
</dbReference>
<feature type="compositionally biased region" description="Low complexity" evidence="3">
    <location>
        <begin position="17"/>
        <end position="26"/>
    </location>
</feature>
<proteinExistence type="inferred from homology"/>
<feature type="compositionally biased region" description="Acidic residues" evidence="3">
    <location>
        <begin position="154"/>
        <end position="171"/>
    </location>
</feature>
<feature type="region of interest" description="Disordered" evidence="3">
    <location>
        <begin position="140"/>
        <end position="202"/>
    </location>
</feature>
<comment type="caution">
    <text evidence="4">The sequence shown here is derived from an EMBL/GenBank/DDBJ whole genome shotgun (WGS) entry which is preliminary data.</text>
</comment>
<sequence length="202" mass="22508">MPPTSLAPSGPQPVPSHSPSSSNPAPLDLQTTFDHTLFYLLNLWPALTVAVENQWGGPSSSDKRDWLAGTISTLFSERPDTDAYDVEDVLLQVMVDEFDVQVEDESEVEVAEEIVRAWKLVMQEGRREVLAEAKGRWERQGGKKGRWVDGGEQGSEDGSVDGDADGDEEMGEAPALVQPREERRREEPEVDEEGFTTVRRKR</sequence>
<accession>A0A8K0LAG8</accession>
<feature type="compositionally biased region" description="Pro residues" evidence="3">
    <location>
        <begin position="1"/>
        <end position="16"/>
    </location>
</feature>
<dbReference type="InterPro" id="IPR019398">
    <property type="entry name" value="Pre-rRNA_process_TSR2"/>
</dbReference>
<dbReference type="Pfam" id="PF10273">
    <property type="entry name" value="WGG"/>
    <property type="match status" value="1"/>
</dbReference>
<evidence type="ECO:0000313" key="5">
    <source>
        <dbReference type="Proteomes" id="UP000809789"/>
    </source>
</evidence>
<dbReference type="GO" id="GO:0006364">
    <property type="term" value="P:rRNA processing"/>
    <property type="evidence" value="ECO:0007669"/>
    <property type="project" value="UniProtKB-KW"/>
</dbReference>
<dbReference type="PANTHER" id="PTHR21250">
    <property type="entry name" value="PRE-RRNA-PROCESSING PROTEIN TSR2 HOMOLOG"/>
    <property type="match status" value="1"/>
</dbReference>
<reference evidence="4" key="1">
    <citation type="submission" date="2021-07" db="EMBL/GenBank/DDBJ databases">
        <title>Elsinoe batatas strain:CRI-CJ2 Genome sequencing and assembly.</title>
        <authorList>
            <person name="Huang L."/>
        </authorList>
    </citation>
    <scope>NUCLEOTIDE SEQUENCE</scope>
    <source>
        <strain evidence="4">CRI-CJ2</strain>
    </source>
</reference>